<accession>A0A3N5BJF9</accession>
<dbReference type="AlphaFoldDB" id="A0A3N5BJF9"/>
<dbReference type="EMBL" id="RKRK01000002">
    <property type="protein sequence ID" value="RPF57763.1"/>
    <property type="molecule type" value="Genomic_DNA"/>
</dbReference>
<keyword evidence="2" id="KW-1185">Reference proteome</keyword>
<gene>
    <name evidence="1" type="ORF">EDD62_0397</name>
</gene>
<dbReference type="Proteomes" id="UP000277108">
    <property type="component" value="Unassembled WGS sequence"/>
</dbReference>
<evidence type="ECO:0000313" key="1">
    <source>
        <dbReference type="EMBL" id="RPF57763.1"/>
    </source>
</evidence>
<name>A0A3N5BJF9_9BACL</name>
<sequence>MGKSKKVTFNIFRTYTEEYNGPDFMKNERYNFYEFIESVQNLANEELFTIYQGEKLILQKVITHEPGFIHIQILKQREFDLPYQIKKNEEMKQTIEDNVINYDSSYEEEEVKLDDDSFLGEVMVLLYDIDNNALVVQSNRNCTSLRGVVDLFSTIYNEKIDKERESEKYTIINLAPILNRPRIDEAQSLEKYTELEIVVEDHDRFKNSQSVIDNDKTLGAQRIKLHYYLNTNDDKKKTLIRDQVKSFISKLSNNNKTITKMNVKGRNSEKDVIEKFELIEERLTFTYTFTSDKDNGTLNAQSIISEMTHSYKNKKVSGLTFRDLTNDL</sequence>
<dbReference type="Pfam" id="PF20505">
    <property type="entry name" value="DUF6731"/>
    <property type="match status" value="1"/>
</dbReference>
<dbReference type="RefSeq" id="WP_123807325.1">
    <property type="nucleotide sequence ID" value="NZ_RKRK01000002.1"/>
</dbReference>
<protein>
    <submittedName>
        <fullName evidence="1">Uncharacterized protein</fullName>
    </submittedName>
</protein>
<reference evidence="1 2" key="1">
    <citation type="submission" date="2018-11" db="EMBL/GenBank/DDBJ databases">
        <title>Genomic Encyclopedia of Type Strains, Phase IV (KMG-IV): sequencing the most valuable type-strain genomes for metagenomic binning, comparative biology and taxonomic classification.</title>
        <authorList>
            <person name="Goeker M."/>
        </authorList>
    </citation>
    <scope>NUCLEOTIDE SEQUENCE [LARGE SCALE GENOMIC DNA]</scope>
    <source>
        <strain evidence="1 2">DSM 29158</strain>
    </source>
</reference>
<comment type="caution">
    <text evidence="1">The sequence shown here is derived from an EMBL/GenBank/DDBJ whole genome shotgun (WGS) entry which is preliminary data.</text>
</comment>
<proteinExistence type="predicted"/>
<evidence type="ECO:0000313" key="2">
    <source>
        <dbReference type="Proteomes" id="UP000277108"/>
    </source>
</evidence>
<dbReference type="InterPro" id="IPR046618">
    <property type="entry name" value="DUF6731"/>
</dbReference>
<organism evidence="1 2">
    <name type="scientific">Abyssicoccus albus</name>
    <dbReference type="NCBI Taxonomy" id="1817405"/>
    <lineage>
        <taxon>Bacteria</taxon>
        <taxon>Bacillati</taxon>
        <taxon>Bacillota</taxon>
        <taxon>Bacilli</taxon>
        <taxon>Bacillales</taxon>
        <taxon>Abyssicoccaceae</taxon>
    </lineage>
</organism>